<accession>A0A8J3YX15</accession>
<name>A0A8J3YX15_9ACTN</name>
<keyword evidence="2" id="KW-1185">Reference proteome</keyword>
<dbReference type="AlphaFoldDB" id="A0A8J3YX15"/>
<reference evidence="1" key="1">
    <citation type="submission" date="2021-01" db="EMBL/GenBank/DDBJ databases">
        <title>Whole genome shotgun sequence of Virgisporangium aliadipatigenens NBRC 105644.</title>
        <authorList>
            <person name="Komaki H."/>
            <person name="Tamura T."/>
        </authorList>
    </citation>
    <scope>NUCLEOTIDE SEQUENCE</scope>
    <source>
        <strain evidence="1">NBRC 105644</strain>
    </source>
</reference>
<sequence length="293" mass="31693">MPVLFKGDSELATLSTTFQVDGEPADPTTVMLVVTDPNGEVTTYNSGQLTNPSTGVYSRDVACTIEGLWQYIWVGTGAAVKTQAGTWFVTASELRRLYVPLEELKLSLTSKTDALTGRDPLLLRALTAASRGIDAFCGQRFWRDGTASARSYLTRSRTVQDSGDELLLIDPVATATDLAVEVGTGTSWAPVDGGLFELSPDNALADQRAVTGLLRVAGRWSGSRRVRVTARWGWPTVPDEVVQATLLQATRLYRRKDSPEGVLGSADWGAVRLGRIDPDVKELTEHLRLPGIG</sequence>
<evidence type="ECO:0000313" key="1">
    <source>
        <dbReference type="EMBL" id="GIJ51320.1"/>
    </source>
</evidence>
<evidence type="ECO:0000313" key="2">
    <source>
        <dbReference type="Proteomes" id="UP000619260"/>
    </source>
</evidence>
<comment type="caution">
    <text evidence="1">The sequence shown here is derived from an EMBL/GenBank/DDBJ whole genome shotgun (WGS) entry which is preliminary data.</text>
</comment>
<protein>
    <submittedName>
        <fullName evidence="1">Uncharacterized protein</fullName>
    </submittedName>
</protein>
<dbReference type="EMBL" id="BOPF01000046">
    <property type="protein sequence ID" value="GIJ51320.1"/>
    <property type="molecule type" value="Genomic_DNA"/>
</dbReference>
<organism evidence="1 2">
    <name type="scientific">Virgisporangium aliadipatigenens</name>
    <dbReference type="NCBI Taxonomy" id="741659"/>
    <lineage>
        <taxon>Bacteria</taxon>
        <taxon>Bacillati</taxon>
        <taxon>Actinomycetota</taxon>
        <taxon>Actinomycetes</taxon>
        <taxon>Micromonosporales</taxon>
        <taxon>Micromonosporaceae</taxon>
        <taxon>Virgisporangium</taxon>
    </lineage>
</organism>
<dbReference type="Gene3D" id="1.10.3230.30">
    <property type="entry name" value="Phage gp6-like head-tail connector protein"/>
    <property type="match status" value="1"/>
</dbReference>
<proteinExistence type="predicted"/>
<dbReference type="Proteomes" id="UP000619260">
    <property type="component" value="Unassembled WGS sequence"/>
</dbReference>
<gene>
    <name evidence="1" type="ORF">Val02_82060</name>
</gene>
<dbReference type="RefSeq" id="WP_203904725.1">
    <property type="nucleotide sequence ID" value="NZ_BOPF01000046.1"/>
</dbReference>